<dbReference type="EMBL" id="REGN01000085">
    <property type="protein sequence ID" value="RNA44569.1"/>
    <property type="molecule type" value="Genomic_DNA"/>
</dbReference>
<protein>
    <submittedName>
        <fullName evidence="1">Uncharacterized protein</fullName>
    </submittedName>
</protein>
<evidence type="ECO:0000313" key="1">
    <source>
        <dbReference type="EMBL" id="RNA44569.1"/>
    </source>
</evidence>
<dbReference type="Proteomes" id="UP000276133">
    <property type="component" value="Unassembled WGS sequence"/>
</dbReference>
<keyword evidence="2" id="KW-1185">Reference proteome</keyword>
<gene>
    <name evidence="1" type="ORF">BpHYR1_019018</name>
</gene>
<sequence>MPYIYLFQHISISSWCSERDSIFEETEQDKDFDAKFDHYVDQSCLNAPKKSPSPDFKIFLKDPI</sequence>
<proteinExistence type="predicted"/>
<comment type="caution">
    <text evidence="1">The sequence shown here is derived from an EMBL/GenBank/DDBJ whole genome shotgun (WGS) entry which is preliminary data.</text>
</comment>
<reference evidence="1 2" key="1">
    <citation type="journal article" date="2018" name="Sci. Rep.">
        <title>Genomic signatures of local adaptation to the degree of environmental predictability in rotifers.</title>
        <authorList>
            <person name="Franch-Gras L."/>
            <person name="Hahn C."/>
            <person name="Garcia-Roger E.M."/>
            <person name="Carmona M.J."/>
            <person name="Serra M."/>
            <person name="Gomez A."/>
        </authorList>
    </citation>
    <scope>NUCLEOTIDE SEQUENCE [LARGE SCALE GENOMIC DNA]</scope>
    <source>
        <strain evidence="1">HYR1</strain>
    </source>
</reference>
<name>A0A3M7T9B2_BRAPC</name>
<dbReference type="AlphaFoldDB" id="A0A3M7T9B2"/>
<accession>A0A3M7T9B2</accession>
<organism evidence="1 2">
    <name type="scientific">Brachionus plicatilis</name>
    <name type="common">Marine rotifer</name>
    <name type="synonym">Brachionus muelleri</name>
    <dbReference type="NCBI Taxonomy" id="10195"/>
    <lineage>
        <taxon>Eukaryota</taxon>
        <taxon>Metazoa</taxon>
        <taxon>Spiralia</taxon>
        <taxon>Gnathifera</taxon>
        <taxon>Rotifera</taxon>
        <taxon>Eurotatoria</taxon>
        <taxon>Monogononta</taxon>
        <taxon>Pseudotrocha</taxon>
        <taxon>Ploima</taxon>
        <taxon>Brachionidae</taxon>
        <taxon>Brachionus</taxon>
    </lineage>
</organism>
<evidence type="ECO:0000313" key="2">
    <source>
        <dbReference type="Proteomes" id="UP000276133"/>
    </source>
</evidence>